<feature type="transmembrane region" description="Helical" evidence="2">
    <location>
        <begin position="376"/>
        <end position="397"/>
    </location>
</feature>
<proteinExistence type="predicted"/>
<feature type="compositionally biased region" description="Polar residues" evidence="1">
    <location>
        <begin position="1086"/>
        <end position="1107"/>
    </location>
</feature>
<dbReference type="EMBL" id="NTME01000021">
    <property type="protein sequence ID" value="PBJ93984.1"/>
    <property type="molecule type" value="Genomic_DNA"/>
</dbReference>
<feature type="region of interest" description="Disordered" evidence="1">
    <location>
        <begin position="811"/>
        <end position="851"/>
    </location>
</feature>
<feature type="region of interest" description="Disordered" evidence="1">
    <location>
        <begin position="1151"/>
        <end position="1175"/>
    </location>
</feature>
<feature type="region of interest" description="Disordered" evidence="1">
    <location>
        <begin position="1320"/>
        <end position="1398"/>
    </location>
</feature>
<feature type="region of interest" description="Disordered" evidence="1">
    <location>
        <begin position="869"/>
        <end position="891"/>
    </location>
</feature>
<keyword evidence="2" id="KW-0472">Membrane</keyword>
<feature type="transmembrane region" description="Helical" evidence="2">
    <location>
        <begin position="30"/>
        <end position="51"/>
    </location>
</feature>
<protein>
    <submittedName>
        <fullName evidence="4">Conjugal transfer protein TraG</fullName>
    </submittedName>
</protein>
<dbReference type="Proteomes" id="UP000218102">
    <property type="component" value="Unassembled WGS sequence"/>
</dbReference>
<evidence type="ECO:0000256" key="1">
    <source>
        <dbReference type="SAM" id="MobiDB-lite"/>
    </source>
</evidence>
<gene>
    <name evidence="4" type="ORF">CMV24_19390</name>
</gene>
<evidence type="ECO:0000259" key="3">
    <source>
        <dbReference type="Pfam" id="PF07916"/>
    </source>
</evidence>
<evidence type="ECO:0000256" key="2">
    <source>
        <dbReference type="SAM" id="Phobius"/>
    </source>
</evidence>
<feature type="transmembrane region" description="Helical" evidence="2">
    <location>
        <begin position="63"/>
        <end position="83"/>
    </location>
</feature>
<keyword evidence="2" id="KW-1133">Transmembrane helix</keyword>
<organism evidence="4 5">
    <name type="scientific">Pseudomonas plecoglossicida</name>
    <dbReference type="NCBI Taxonomy" id="70775"/>
    <lineage>
        <taxon>Bacteria</taxon>
        <taxon>Pseudomonadati</taxon>
        <taxon>Pseudomonadota</taxon>
        <taxon>Gammaproteobacteria</taxon>
        <taxon>Pseudomonadales</taxon>
        <taxon>Pseudomonadaceae</taxon>
        <taxon>Pseudomonas</taxon>
    </lineage>
</organism>
<evidence type="ECO:0000313" key="4">
    <source>
        <dbReference type="EMBL" id="PBJ93984.1"/>
    </source>
</evidence>
<name>A0A2A3M1U2_PSEDL</name>
<dbReference type="RefSeq" id="WP_023383796.1">
    <property type="nucleotide sequence ID" value="NZ_NTME01000021.1"/>
</dbReference>
<feature type="region of interest" description="Disordered" evidence="1">
    <location>
        <begin position="523"/>
        <end position="546"/>
    </location>
</feature>
<dbReference type="Pfam" id="PF07916">
    <property type="entry name" value="TraG_N"/>
    <property type="match status" value="1"/>
</dbReference>
<accession>A0A2A3M1U2</accession>
<sequence>MDFTVFVLGDVSTFYNTLNSVAMIFNAKGFMTGVYLVGGFIALISGIMFVIQKGASEQFIPANGPVGGLFGFAMMVACCTIKADVKIEDIYTGTVNKVDNVPLVIAAPASLFTTTMYGLFEKINTAYQSTSGSYMAVTQNGFVTPLKLLLTLRKGVENVDPYLVASLKQYIIDCVPGSTTFSIADFQKSTNIVSYVLGHSRGTGLTTYWDNVNIGGSALSCQEAQTKIALKVDAFPSSAAAKQMINAGMKVKSPSGSAYTPDDVSAAITNLVPSLWSAAQSADDFMVNALFYNSVVGTYNCLDSVSDQNSFNLCMTSLTQQDEQFRSDAAASGSFFAKIMTPTMVFLQILFFGFAPIVIIYSLFKGAGSLMMYVKFLGFGIWTTSWLPFSAVIQMYIQNDVAEKLTEFTEAGLVPSNMKAVYYDVLATRLGIASDMLAATPLISAAMLGLTAYGMVSLASRWSGRDHNDEKLQSPDLVKNGAHVDVASRNQYQSEHSGSVNNGLSLNGANWNTADLKNTLSTSTQSAFGSDHSKRSESSSAVEASLRQMSSYKSGDSWTDQRMQSLDRQHSNISQQAMKLGDSIGQALGFTGKEMNSFKEAFDAKVGFSGIFGGVSAGIQNATGKDMTKSQASTIASQFGSEISKNESDMSGWKASVADTFSHSTGREAATENALGRRLSATTADTQSSFNRFQQATSAEAGVSANAKISEETTGGNLTRSQQGMQALNQAIAGLSDSQRSEFNKKFPELETRYAQQSTGMVGARESAQLWALKSIGADTEFANVISAMTGNVVGGPSEGDAAKFQGVGGRAAQVSDNPAGQVSRANIGNPSTNVPGVNPNQVGPTGAPQPQELREVASGMDPYRSYEDRETYVSSQMPSSHAKAQEQMRAGKTALENADTTLSPEQIRDTMSVKPITNTMVGVGQAEQQWEQENPKTAMAVTAATMFVPGAGWGGAAIKGTQATRAVLAARSAETALKAAEAGTEVAQAARVVNAAGHEVPALLRGQGQASRVVNAEHVAEAAETAKAAAATAKTAGREAAAATKLAGNVSVVPGMMIASDHMADNYNADVAANGKPERFEPGSSVRSMLQSDGATPGPQAQSGQPLVTPMPARADALAPLGGHAGNLMAAPGENTQAAAHGQPLVTPINANAEAPAPAPAPIRQEAPHAQSSQPVAAAALAGGEGNAPIRQDAAPVQASQPVAAAALTSAEAQAPIRQDAAPVQASQPVAAAALTGVEAAPITGHAGELRAAPGEGLMTAGTSQNLMEPIGHASTAAHTGQLHMGSQPAMAESHTELQAGEMMTASGAGLMTAGAQSQASAGLSAGEPQLSGSDNGSGSPYGEGMMGAADAYESPFSGGGKPAPVTRVMTLENTVVTPEDKGDDDAKPPTTRGGKS</sequence>
<feature type="transmembrane region" description="Helical" evidence="2">
    <location>
        <begin position="345"/>
        <end position="364"/>
    </location>
</feature>
<feature type="compositionally biased region" description="Polar residues" evidence="1">
    <location>
        <begin position="815"/>
        <end position="844"/>
    </location>
</feature>
<evidence type="ECO:0000313" key="5">
    <source>
        <dbReference type="Proteomes" id="UP000218102"/>
    </source>
</evidence>
<feature type="domain" description="TraG N-terminal Proteobacteria" evidence="3">
    <location>
        <begin position="4"/>
        <end position="469"/>
    </location>
</feature>
<reference evidence="4 5" key="1">
    <citation type="submission" date="2017-09" db="EMBL/GenBank/DDBJ databases">
        <authorList>
            <person name="Ehlers B."/>
            <person name="Leendertz F.H."/>
        </authorList>
    </citation>
    <scope>NUCLEOTIDE SEQUENCE [LARGE SCALE GENOMIC DNA]</scope>
    <source>
        <strain evidence="4 5">DJ-1</strain>
    </source>
</reference>
<comment type="caution">
    <text evidence="4">The sequence shown here is derived from an EMBL/GenBank/DDBJ whole genome shotgun (WGS) entry which is preliminary data.</text>
</comment>
<dbReference type="InterPro" id="IPR012931">
    <property type="entry name" value="TraG_N_Proteobacteria"/>
</dbReference>
<feature type="compositionally biased region" description="Basic and acidic residues" evidence="1">
    <location>
        <begin position="1380"/>
        <end position="1389"/>
    </location>
</feature>
<feature type="region of interest" description="Disordered" evidence="1">
    <location>
        <begin position="1074"/>
        <end position="1109"/>
    </location>
</feature>
<keyword evidence="2" id="KW-0812">Transmembrane</keyword>